<dbReference type="PANTHER" id="PTHR42648:SF32">
    <property type="entry name" value="RIBONUCLEASE H-LIKE DOMAIN, GAG-PRE-INTEGRASE DOMAIN PROTEIN-RELATED"/>
    <property type="match status" value="1"/>
</dbReference>
<feature type="region of interest" description="Disordered" evidence="1">
    <location>
        <begin position="873"/>
        <end position="915"/>
    </location>
</feature>
<comment type="caution">
    <text evidence="3">The sequence shown here is derived from an EMBL/GenBank/DDBJ whole genome shotgun (WGS) entry which is preliminary data.</text>
</comment>
<dbReference type="EMBL" id="BKCJ010000147">
    <property type="protein sequence ID" value="GEU30322.1"/>
    <property type="molecule type" value="Genomic_DNA"/>
</dbReference>
<dbReference type="Gene3D" id="2.40.70.10">
    <property type="entry name" value="Acid Proteases"/>
    <property type="match status" value="1"/>
</dbReference>
<organism evidence="3">
    <name type="scientific">Tanacetum cinerariifolium</name>
    <name type="common">Dalmatian daisy</name>
    <name type="synonym">Chrysanthemum cinerariifolium</name>
    <dbReference type="NCBI Taxonomy" id="118510"/>
    <lineage>
        <taxon>Eukaryota</taxon>
        <taxon>Viridiplantae</taxon>
        <taxon>Streptophyta</taxon>
        <taxon>Embryophyta</taxon>
        <taxon>Tracheophyta</taxon>
        <taxon>Spermatophyta</taxon>
        <taxon>Magnoliopsida</taxon>
        <taxon>eudicotyledons</taxon>
        <taxon>Gunneridae</taxon>
        <taxon>Pentapetalae</taxon>
        <taxon>asterids</taxon>
        <taxon>campanulids</taxon>
        <taxon>Asterales</taxon>
        <taxon>Asteraceae</taxon>
        <taxon>Asteroideae</taxon>
        <taxon>Anthemideae</taxon>
        <taxon>Anthemidinae</taxon>
        <taxon>Tanacetum</taxon>
    </lineage>
</organism>
<feature type="region of interest" description="Disordered" evidence="1">
    <location>
        <begin position="507"/>
        <end position="533"/>
    </location>
</feature>
<proteinExistence type="predicted"/>
<dbReference type="Gene3D" id="3.30.420.10">
    <property type="entry name" value="Ribonuclease H-like superfamily/Ribonuclease H"/>
    <property type="match status" value="1"/>
</dbReference>
<reference evidence="3" key="1">
    <citation type="journal article" date="2019" name="Sci. Rep.">
        <title>Draft genome of Tanacetum cinerariifolium, the natural source of mosquito coil.</title>
        <authorList>
            <person name="Yamashiro T."/>
            <person name="Shiraishi A."/>
            <person name="Satake H."/>
            <person name="Nakayama K."/>
        </authorList>
    </citation>
    <scope>NUCLEOTIDE SEQUENCE</scope>
</reference>
<gene>
    <name evidence="3" type="ORF">Tci_002300</name>
</gene>
<dbReference type="CDD" id="cd00303">
    <property type="entry name" value="retropepsin_like"/>
    <property type="match status" value="1"/>
</dbReference>
<dbReference type="AlphaFoldDB" id="A0A6L2J0K9"/>
<name>A0A6L2J0K9_TANCI</name>
<feature type="region of interest" description="Disordered" evidence="1">
    <location>
        <begin position="23"/>
        <end position="42"/>
    </location>
</feature>
<feature type="compositionally biased region" description="Polar residues" evidence="1">
    <location>
        <begin position="29"/>
        <end position="42"/>
    </location>
</feature>
<dbReference type="Pfam" id="PF25597">
    <property type="entry name" value="SH3_retrovirus"/>
    <property type="match status" value="1"/>
</dbReference>
<dbReference type="GO" id="GO:0003676">
    <property type="term" value="F:nucleic acid binding"/>
    <property type="evidence" value="ECO:0007669"/>
    <property type="project" value="InterPro"/>
</dbReference>
<dbReference type="SUPFAM" id="SSF53098">
    <property type="entry name" value="Ribonuclease H-like"/>
    <property type="match status" value="1"/>
</dbReference>
<dbReference type="InterPro" id="IPR012337">
    <property type="entry name" value="RNaseH-like_sf"/>
</dbReference>
<sequence>MDPNSSLGKICLGENVVEISSDKVEGSGDWNSPEFQDTANNGQKKKTKAMVFHQMDTKEVSDKFVALCFVNGLEAYDGEINLGVEENMISNEYAVKLCLEHKVKIENKVVKKELIVALRGEIYFVKFIINPEEDDVEPGVILERTFLCMTKAITDFEDGTVTIYLEFDPFLEDIEEEEKSLDYWDHLLYFNLDDIPLLGEEELLPFLYKIGKSNHNVELDGKIVKEKEEAIKRIKGKALKEKDNPGAFIFPIRLEGKVNENALADTGSDINTMSYRIYKTLRREKTKKVDRGITMINHTQAKAIGMLTNVLCQVGVTTIFAKFLILDIPIDHDTPIVDTKLLMEAIEKRNKAELETISLDDLYNNLKIYEPEISGLSDTNQNPQNMAFVSSKSIRSTNEADTTASGISTAHTQELQGIKTTESYQVEEETPINYAFMALTSSGSSSSSDFENLEKVEKERDELKPTLEKLQNSSKSLNTLLNSQVSDKSKAGLGYKELIPETFVNTSDPLEKQNNRSTKGYHEVPPPLTRNYMTPPPKHDLRLIDEHFESESVDVSTVLSSADKTVDITHKKLGKVREMMGSSVRVVEWAGKEGEWGYGAWREKRFGVNSNPFKTGGKMILFGFWGFCKRSKSCEKCLHLDTEFFKSKQEHNDLLKKYSQLEKHCISLEVSMQLKQEVFQNDESCVYQNALQIPEYLEKNDLKAQLKDKDTTICKLKDTIKSLRKNNKEEIVYHDRCDLATINEELQNRMFKLDLEPLAPKLVHSRESHSYYLKHTQEQADILQGIVEQAKTQQPLDNALDFSCNHAKRILELLVYVKDTCPSVVKLSETNVARTPMNKIKKVTFSKPIVSSSTNQETHDPNKPMLHSIGVKCSTSASGSKHSGNTKNNRISQPSSSKKINKVEDQHRSIKTRKNNKNQVKQVKMFTSTNVVPPKQTTSHSVEIQKPEIKVYHRKPKNVKNTGSSKIAKIVESKNANHSEPYHTWGSIATDIPSSSSLVMTCCPDFTLVSGLWMFETHDRESLTAHEPCIDLLSGSRDTYLYTISLDDMLKSSPICIISKASKTKSWLWHRRLSHLNLVQNVRTYNGTEFVNQTLREFYENVGISHQTSVARTPQQNDVVEWQNQTLVEATRTMLIFSKDPLFLWAEAINTACYTQNHIGIFVGYAPAKKAFKIYNRRTRIISETIHVTFDELTAVAFEQFSSGPGLLMTPATPEAAAPRAEVLADSLVSVFISQDAPSTSLPLSQE</sequence>
<protein>
    <recommendedName>
        <fullName evidence="2">Integrase catalytic domain-containing protein</fullName>
    </recommendedName>
</protein>
<accession>A0A6L2J0K9</accession>
<feature type="compositionally biased region" description="Polar residues" evidence="1">
    <location>
        <begin position="873"/>
        <end position="898"/>
    </location>
</feature>
<dbReference type="PANTHER" id="PTHR42648">
    <property type="entry name" value="TRANSPOSASE, PUTATIVE-RELATED"/>
    <property type="match status" value="1"/>
</dbReference>
<dbReference type="InterPro" id="IPR057670">
    <property type="entry name" value="SH3_retrovirus"/>
</dbReference>
<evidence type="ECO:0000313" key="3">
    <source>
        <dbReference type="EMBL" id="GEU30322.1"/>
    </source>
</evidence>
<dbReference type="InterPro" id="IPR036397">
    <property type="entry name" value="RNaseH_sf"/>
</dbReference>
<dbReference type="GO" id="GO:0015074">
    <property type="term" value="P:DNA integration"/>
    <property type="evidence" value="ECO:0007669"/>
    <property type="project" value="InterPro"/>
</dbReference>
<dbReference type="PROSITE" id="PS50994">
    <property type="entry name" value="INTEGRASE"/>
    <property type="match status" value="1"/>
</dbReference>
<dbReference type="InterPro" id="IPR001584">
    <property type="entry name" value="Integrase_cat-core"/>
</dbReference>
<evidence type="ECO:0000259" key="2">
    <source>
        <dbReference type="PROSITE" id="PS50994"/>
    </source>
</evidence>
<dbReference type="InterPro" id="IPR039537">
    <property type="entry name" value="Retrotran_Ty1/copia-like"/>
</dbReference>
<dbReference type="InterPro" id="IPR021109">
    <property type="entry name" value="Peptidase_aspartic_dom_sf"/>
</dbReference>
<evidence type="ECO:0000256" key="1">
    <source>
        <dbReference type="SAM" id="MobiDB-lite"/>
    </source>
</evidence>
<feature type="domain" description="Integrase catalytic" evidence="2">
    <location>
        <begin position="1000"/>
        <end position="1179"/>
    </location>
</feature>